<name>A0ABS2N2J8_9BACI</name>
<gene>
    <name evidence="1" type="ORF">JOC48_002886</name>
</gene>
<protein>
    <submittedName>
        <fullName evidence="1">Uncharacterized protein</fullName>
    </submittedName>
</protein>
<comment type="caution">
    <text evidence="1">The sequence shown here is derived from an EMBL/GenBank/DDBJ whole genome shotgun (WGS) entry which is preliminary data.</text>
</comment>
<evidence type="ECO:0000313" key="2">
    <source>
        <dbReference type="Proteomes" id="UP001296943"/>
    </source>
</evidence>
<organism evidence="1 2">
    <name type="scientific">Aquibacillus albus</name>
    <dbReference type="NCBI Taxonomy" id="1168171"/>
    <lineage>
        <taxon>Bacteria</taxon>
        <taxon>Bacillati</taxon>
        <taxon>Bacillota</taxon>
        <taxon>Bacilli</taxon>
        <taxon>Bacillales</taxon>
        <taxon>Bacillaceae</taxon>
        <taxon>Aquibacillus</taxon>
    </lineage>
</organism>
<keyword evidence="2" id="KW-1185">Reference proteome</keyword>
<reference evidence="1 2" key="1">
    <citation type="submission" date="2021-01" db="EMBL/GenBank/DDBJ databases">
        <title>Genomic Encyclopedia of Type Strains, Phase IV (KMG-IV): sequencing the most valuable type-strain genomes for metagenomic binning, comparative biology and taxonomic classification.</title>
        <authorList>
            <person name="Goeker M."/>
        </authorList>
    </citation>
    <scope>NUCLEOTIDE SEQUENCE [LARGE SCALE GENOMIC DNA]</scope>
    <source>
        <strain evidence="1 2">DSM 23711</strain>
    </source>
</reference>
<evidence type="ECO:0000313" key="1">
    <source>
        <dbReference type="EMBL" id="MBM7572383.1"/>
    </source>
</evidence>
<proteinExistence type="predicted"/>
<dbReference type="EMBL" id="JAFBDR010000016">
    <property type="protein sequence ID" value="MBM7572383.1"/>
    <property type="molecule type" value="Genomic_DNA"/>
</dbReference>
<accession>A0ABS2N2J8</accession>
<sequence length="56" mass="6712">MNQLEVLNLIQQINKEDVLPKYSLRRNSKYYSFVMYINSSVACYLSENYDGTMIFY</sequence>
<dbReference type="Proteomes" id="UP001296943">
    <property type="component" value="Unassembled WGS sequence"/>
</dbReference>
<dbReference type="RefSeq" id="WP_204500732.1">
    <property type="nucleotide sequence ID" value="NZ_JAFBDR010000016.1"/>
</dbReference>